<keyword evidence="3" id="KW-1185">Reference proteome</keyword>
<name>A0A5C7EHT0_9PROT</name>
<feature type="region of interest" description="Disordered" evidence="1">
    <location>
        <begin position="36"/>
        <end position="70"/>
    </location>
</feature>
<evidence type="ECO:0000313" key="2">
    <source>
        <dbReference type="EMBL" id="TXF10898.1"/>
    </source>
</evidence>
<comment type="caution">
    <text evidence="2">The sequence shown here is derived from an EMBL/GenBank/DDBJ whole genome shotgun (WGS) entry which is preliminary data.</text>
</comment>
<feature type="compositionally biased region" description="Polar residues" evidence="1">
    <location>
        <begin position="43"/>
        <end position="70"/>
    </location>
</feature>
<organism evidence="2 3">
    <name type="scientific">Pelomicrobium methylotrophicum</name>
    <dbReference type="NCBI Taxonomy" id="2602750"/>
    <lineage>
        <taxon>Bacteria</taxon>
        <taxon>Pseudomonadati</taxon>
        <taxon>Pseudomonadota</taxon>
        <taxon>Hydrogenophilia</taxon>
        <taxon>Hydrogenophilia incertae sedis</taxon>
        <taxon>Pelomicrobium</taxon>
    </lineage>
</organism>
<dbReference type="AlphaFoldDB" id="A0A5C7EHT0"/>
<proteinExistence type="predicted"/>
<gene>
    <name evidence="2" type="ORF">FR698_13195</name>
</gene>
<evidence type="ECO:0000256" key="1">
    <source>
        <dbReference type="SAM" id="MobiDB-lite"/>
    </source>
</evidence>
<reference evidence="2 3" key="1">
    <citation type="submission" date="2019-08" db="EMBL/GenBank/DDBJ databases">
        <title>Pelomicrobium methylotrophicum gen. nov., sp. nov. a moderately thermophilic, facultatively anaerobic, lithoautotrophic and methylotrophic bacterium isolated from a terrestrial mud volcano.</title>
        <authorList>
            <person name="Slobodkina G.B."/>
            <person name="Merkel A.Y."/>
            <person name="Slobodkin A.I."/>
        </authorList>
    </citation>
    <scope>NUCLEOTIDE SEQUENCE [LARGE SCALE GENOMIC DNA]</scope>
    <source>
        <strain evidence="2 3">SM250</strain>
    </source>
</reference>
<evidence type="ECO:0000313" key="3">
    <source>
        <dbReference type="Proteomes" id="UP000321201"/>
    </source>
</evidence>
<dbReference type="Proteomes" id="UP000321201">
    <property type="component" value="Unassembled WGS sequence"/>
</dbReference>
<dbReference type="EMBL" id="VPFL01000020">
    <property type="protein sequence ID" value="TXF10898.1"/>
    <property type="molecule type" value="Genomic_DNA"/>
</dbReference>
<dbReference type="InParanoid" id="A0A5C7EHT0"/>
<protein>
    <submittedName>
        <fullName evidence="2">Uncharacterized protein</fullName>
    </submittedName>
</protein>
<accession>A0A5C7EHT0</accession>
<sequence>MAGSGLGSGLGCGFGSGVGWSFGAGAGSGFGSPSGAGCGGRLAQSSASTGVGRSARQFTPTMRNTRNSRCTPKAIRAARSFPGSLSAAM</sequence>